<name>A0A6J4LUG3_9ACTN</name>
<gene>
    <name evidence="1" type="ORF">AVDCRST_MAG24-1360</name>
</gene>
<dbReference type="AlphaFoldDB" id="A0A6J4LUG3"/>
<accession>A0A6J4LUG3</accession>
<reference evidence="1" key="1">
    <citation type="submission" date="2020-02" db="EMBL/GenBank/DDBJ databases">
        <authorList>
            <person name="Meier V. D."/>
        </authorList>
    </citation>
    <scope>NUCLEOTIDE SEQUENCE</scope>
    <source>
        <strain evidence="1">AVDCRST_MAG24</strain>
    </source>
</reference>
<dbReference type="EMBL" id="CADCUF010000208">
    <property type="protein sequence ID" value="CAA9342660.1"/>
    <property type="molecule type" value="Genomic_DNA"/>
</dbReference>
<organism evidence="1">
    <name type="scientific">uncultured Nocardioidaceae bacterium</name>
    <dbReference type="NCBI Taxonomy" id="253824"/>
    <lineage>
        <taxon>Bacteria</taxon>
        <taxon>Bacillati</taxon>
        <taxon>Actinomycetota</taxon>
        <taxon>Actinomycetes</taxon>
        <taxon>Propionibacteriales</taxon>
        <taxon>Nocardioidaceae</taxon>
        <taxon>environmental samples</taxon>
    </lineage>
</organism>
<sequence>MPSGCGSPSCNRERGHTSPADWLLECRRRGWQPDGLAVLRALQALDRAIADRGGQRRARPYLAGQLRRMSREVDPS</sequence>
<protein>
    <submittedName>
        <fullName evidence="1">Uncharacterized protein</fullName>
    </submittedName>
</protein>
<evidence type="ECO:0000313" key="1">
    <source>
        <dbReference type="EMBL" id="CAA9342660.1"/>
    </source>
</evidence>
<proteinExistence type="predicted"/>